<dbReference type="Proteomes" id="UP000218899">
    <property type="component" value="Chromosome"/>
</dbReference>
<organism evidence="1 2">
    <name type="scientific">Sulfurifustis variabilis</name>
    <dbReference type="NCBI Taxonomy" id="1675686"/>
    <lineage>
        <taxon>Bacteria</taxon>
        <taxon>Pseudomonadati</taxon>
        <taxon>Pseudomonadota</taxon>
        <taxon>Gammaproteobacteria</taxon>
        <taxon>Acidiferrobacterales</taxon>
        <taxon>Acidiferrobacteraceae</taxon>
        <taxon>Sulfurifustis</taxon>
    </lineage>
</organism>
<accession>A0A1B4VCU0</accession>
<name>A0A1B4VCU0_9GAMM</name>
<keyword evidence="2" id="KW-1185">Reference proteome</keyword>
<gene>
    <name evidence="1" type="ORF">SVA_0265</name>
</gene>
<dbReference type="RefSeq" id="WP_096457682.1">
    <property type="nucleotide sequence ID" value="NZ_AP014936.1"/>
</dbReference>
<dbReference type="KEGG" id="sva:SVA_0265"/>
<keyword evidence="1" id="KW-0547">Nucleotide-binding</keyword>
<dbReference type="OrthoDB" id="5771502at2"/>
<evidence type="ECO:0000313" key="2">
    <source>
        <dbReference type="Proteomes" id="UP000218899"/>
    </source>
</evidence>
<protein>
    <submittedName>
        <fullName evidence="1">ATP-binding protein</fullName>
    </submittedName>
</protein>
<sequence length="77" mass="8483">MDNRVTDIAIHLDSALPDDQLTGLEETVRREPSVISACLSPEDRHILLVTYDPEGVSSEELVKRLRARGVHASAFGL</sequence>
<evidence type="ECO:0000313" key="1">
    <source>
        <dbReference type="EMBL" id="BAU46847.1"/>
    </source>
</evidence>
<reference evidence="1 2" key="1">
    <citation type="submission" date="2015-08" db="EMBL/GenBank/DDBJ databases">
        <title>Complete genome sequence of Sulfurifustis variabilis.</title>
        <authorList>
            <person name="Miura A."/>
            <person name="Kojima H."/>
            <person name="Fukui M."/>
        </authorList>
    </citation>
    <scope>NUCLEOTIDE SEQUENCE [LARGE SCALE GENOMIC DNA]</scope>
    <source>
        <strain evidence="2">skN76</strain>
    </source>
</reference>
<dbReference type="EMBL" id="AP014936">
    <property type="protein sequence ID" value="BAU46847.1"/>
    <property type="molecule type" value="Genomic_DNA"/>
</dbReference>
<keyword evidence="1" id="KW-0067">ATP-binding</keyword>
<dbReference type="AlphaFoldDB" id="A0A1B4VCU0"/>
<proteinExistence type="predicted"/>
<dbReference type="GO" id="GO:0005524">
    <property type="term" value="F:ATP binding"/>
    <property type="evidence" value="ECO:0007669"/>
    <property type="project" value="UniProtKB-KW"/>
</dbReference>